<dbReference type="KEGG" id="cbau:H1R16_09870"/>
<feature type="signal peptide" evidence="1">
    <location>
        <begin position="1"/>
        <end position="19"/>
    </location>
</feature>
<keyword evidence="6" id="KW-1185">Reference proteome</keyword>
<dbReference type="SUPFAM" id="SSF52833">
    <property type="entry name" value="Thioredoxin-like"/>
    <property type="match status" value="1"/>
</dbReference>
<evidence type="ECO:0000313" key="6">
    <source>
        <dbReference type="Proteomes" id="UP000539710"/>
    </source>
</evidence>
<dbReference type="Gene3D" id="3.40.30.10">
    <property type="entry name" value="Glutaredoxin"/>
    <property type="match status" value="1"/>
</dbReference>
<dbReference type="InterPro" id="IPR036249">
    <property type="entry name" value="Thioredoxin-like_sf"/>
</dbReference>
<dbReference type="AlphaFoldDB" id="A0A7D7QY25"/>
<protein>
    <recommendedName>
        <fullName evidence="2">Thioredoxin domain-containing protein</fullName>
    </recommendedName>
</protein>
<reference evidence="6" key="2">
    <citation type="submission" date="2020-07" db="EMBL/GenBank/DDBJ databases">
        <title>Flavobacterium sp. xlx-214.</title>
        <authorList>
            <person name="Yang C."/>
        </authorList>
    </citation>
    <scope>NUCLEOTIDE SEQUENCE [LARGE SCALE GENOMIC DNA]</scope>
    <source>
        <strain evidence="6">CX-624</strain>
    </source>
</reference>
<dbReference type="PROSITE" id="PS51352">
    <property type="entry name" value="THIOREDOXIN_2"/>
    <property type="match status" value="1"/>
</dbReference>
<accession>A0A7D7QY25</accession>
<dbReference type="Proteomes" id="UP000515349">
    <property type="component" value="Chromosome"/>
</dbReference>
<evidence type="ECO:0000313" key="3">
    <source>
        <dbReference type="EMBL" id="MBA5246634.1"/>
    </source>
</evidence>
<dbReference type="EMBL" id="CP059472">
    <property type="protein sequence ID" value="QMS98011.1"/>
    <property type="molecule type" value="Genomic_DNA"/>
</dbReference>
<evidence type="ECO:0000256" key="1">
    <source>
        <dbReference type="SAM" id="SignalP"/>
    </source>
</evidence>
<dbReference type="RefSeq" id="WP_181886703.1">
    <property type="nucleotide sequence ID" value="NZ_CP059472.1"/>
</dbReference>
<reference evidence="3" key="3">
    <citation type="submission" date="2020-07" db="EMBL/GenBank/DDBJ databases">
        <authorList>
            <person name="Yang C."/>
        </authorList>
    </citation>
    <scope>NUCLEOTIDE SEQUENCE</scope>
    <source>
        <strain evidence="3">Cx-624</strain>
    </source>
</reference>
<name>A0A7D7QY25_9FLAO</name>
<proteinExistence type="predicted"/>
<dbReference type="EMBL" id="JACEUX010000001">
    <property type="protein sequence ID" value="MBA5246634.1"/>
    <property type="molecule type" value="Genomic_DNA"/>
</dbReference>
<feature type="chain" id="PRO_5044656368" description="Thioredoxin domain-containing protein" evidence="1">
    <location>
        <begin position="20"/>
        <end position="195"/>
    </location>
</feature>
<feature type="domain" description="Thioredoxin" evidence="2">
    <location>
        <begin position="9"/>
        <end position="185"/>
    </location>
</feature>
<evidence type="ECO:0000313" key="5">
    <source>
        <dbReference type="Proteomes" id="UP000515349"/>
    </source>
</evidence>
<dbReference type="Pfam" id="PF00085">
    <property type="entry name" value="Thioredoxin"/>
    <property type="match status" value="1"/>
</dbReference>
<gene>
    <name evidence="4" type="ORF">H1R16_09870</name>
    <name evidence="3" type="ORF">H2507_05595</name>
</gene>
<evidence type="ECO:0000259" key="2">
    <source>
        <dbReference type="PROSITE" id="PS51352"/>
    </source>
</evidence>
<reference evidence="4 5" key="1">
    <citation type="submission" date="2020-07" db="EMBL/GenBank/DDBJ databases">
        <title>Chryseobacterium sp.cx-624.</title>
        <authorList>
            <person name="Yang C."/>
        </authorList>
    </citation>
    <scope>NUCLEOTIDE SEQUENCE [LARGE SCALE GENOMIC DNA]</scope>
    <source>
        <strain evidence="4">Cx-624</strain>
        <strain evidence="5">cx-624</strain>
    </source>
</reference>
<organism evidence="4 5">
    <name type="scientific">Marnyiella aurantia</name>
    <dbReference type="NCBI Taxonomy" id="2758037"/>
    <lineage>
        <taxon>Bacteria</taxon>
        <taxon>Pseudomonadati</taxon>
        <taxon>Bacteroidota</taxon>
        <taxon>Flavobacteriia</taxon>
        <taxon>Flavobacteriales</taxon>
        <taxon>Weeksellaceae</taxon>
        <taxon>Marnyiella</taxon>
    </lineage>
</organism>
<dbReference type="Proteomes" id="UP000539710">
    <property type="component" value="Unassembled WGS sequence"/>
</dbReference>
<keyword evidence="1" id="KW-0732">Signal</keyword>
<sequence length="195" mass="23015">MLYKILLVLFGFCFTPCFSQVEKCNLESTYFEDLKRVDADAVKCLAKNSEKPNTLFFVFARWCEPCMWHLPTFMSIEKEYDVNLYVILIDLENSQMTELAKDYVWERYPSAKIVVLKDFPKRGKGKKYKDFINSITPPRFEKIDDMSKYFVLDNEGDVVLVTSWKDSKGDPDWKDDRPMVKRLVLPLLQKKMESL</sequence>
<dbReference type="InterPro" id="IPR013766">
    <property type="entry name" value="Thioredoxin_domain"/>
</dbReference>
<evidence type="ECO:0000313" key="4">
    <source>
        <dbReference type="EMBL" id="QMS98011.1"/>
    </source>
</evidence>